<proteinExistence type="predicted"/>
<reference evidence="1 2" key="1">
    <citation type="submission" date="2016-11" db="EMBL/GenBank/DDBJ databases">
        <authorList>
            <person name="Jaros S."/>
            <person name="Januszkiewicz K."/>
            <person name="Wedrychowicz H."/>
        </authorList>
    </citation>
    <scope>NUCLEOTIDE SEQUENCE [LARGE SCALE GENOMIC DNA]</scope>
</reference>
<evidence type="ECO:0000313" key="1">
    <source>
        <dbReference type="EMBL" id="SGY55066.1"/>
    </source>
</evidence>
<accession>A0A2X0MSQ2</accession>
<organism evidence="1 2">
    <name type="scientific">Microbotryum silenes-dioicae</name>
    <dbReference type="NCBI Taxonomy" id="796604"/>
    <lineage>
        <taxon>Eukaryota</taxon>
        <taxon>Fungi</taxon>
        <taxon>Dikarya</taxon>
        <taxon>Basidiomycota</taxon>
        <taxon>Pucciniomycotina</taxon>
        <taxon>Microbotryomycetes</taxon>
        <taxon>Microbotryales</taxon>
        <taxon>Microbotryaceae</taxon>
        <taxon>Microbotryum</taxon>
    </lineage>
</organism>
<dbReference type="AlphaFoldDB" id="A0A2X0MSQ2"/>
<gene>
    <name evidence="1" type="primary">BQ5605_C006g03958</name>
    <name evidence="1" type="ORF">BQ5605_C006G03958</name>
</gene>
<dbReference type="EMBL" id="FQNC01000044">
    <property type="protein sequence ID" value="SGY55066.1"/>
    <property type="molecule type" value="Genomic_DNA"/>
</dbReference>
<dbReference type="Proteomes" id="UP000249464">
    <property type="component" value="Unassembled WGS sequence"/>
</dbReference>
<keyword evidence="2" id="KW-1185">Reference proteome</keyword>
<protein>
    <submittedName>
        <fullName evidence="1">BQ5605_C006g03958 protein</fullName>
    </submittedName>
</protein>
<evidence type="ECO:0000313" key="2">
    <source>
        <dbReference type="Proteomes" id="UP000249464"/>
    </source>
</evidence>
<sequence length="142" mass="16833">MASLANPFLAKGVEYAMNGKNTKKFLRAYERSFSQHFTTAETFCRYLHKELPHRFMRMIEEWEEYNSGDWAGLEGKHKLQTCNDLKDYYRRFKCHSEPLVKKEILSWQTGSSLFLEGLPKDIVEEYHTMRGFLRKLIPSAEQ</sequence>
<name>A0A2X0MSQ2_9BASI</name>